<protein>
    <submittedName>
        <fullName evidence="3">Uncharacterized protein</fullName>
    </submittedName>
</protein>
<gene>
    <name evidence="3" type="ORF">GCM10009069_21950</name>
</gene>
<keyword evidence="4" id="KW-1185">Reference proteome</keyword>
<evidence type="ECO:0000313" key="3">
    <source>
        <dbReference type="EMBL" id="GHA98633.1"/>
    </source>
</evidence>
<sequence>MSKRPDKNDNRHHSDKNMLILTIVSIALLVGAFVLAGNTFGWSGPSPSSDYQDEGPRYKN</sequence>
<dbReference type="AlphaFoldDB" id="A0A8J3CRE6"/>
<feature type="transmembrane region" description="Helical" evidence="2">
    <location>
        <begin position="20"/>
        <end position="42"/>
    </location>
</feature>
<feature type="region of interest" description="Disordered" evidence="1">
    <location>
        <begin position="41"/>
        <end position="60"/>
    </location>
</feature>
<accession>A0A8J3CRE6</accession>
<reference evidence="3" key="2">
    <citation type="submission" date="2020-09" db="EMBL/GenBank/DDBJ databases">
        <authorList>
            <person name="Sun Q."/>
            <person name="Kim S."/>
        </authorList>
    </citation>
    <scope>NUCLEOTIDE SEQUENCE</scope>
    <source>
        <strain evidence="3">KCTC 32513</strain>
    </source>
</reference>
<evidence type="ECO:0000313" key="4">
    <source>
        <dbReference type="Proteomes" id="UP000634004"/>
    </source>
</evidence>
<organism evidence="3 4">
    <name type="scientific">Algimonas arctica</name>
    <dbReference type="NCBI Taxonomy" id="1479486"/>
    <lineage>
        <taxon>Bacteria</taxon>
        <taxon>Pseudomonadati</taxon>
        <taxon>Pseudomonadota</taxon>
        <taxon>Alphaproteobacteria</taxon>
        <taxon>Maricaulales</taxon>
        <taxon>Robiginitomaculaceae</taxon>
        <taxon>Algimonas</taxon>
    </lineage>
</organism>
<evidence type="ECO:0000256" key="2">
    <source>
        <dbReference type="SAM" id="Phobius"/>
    </source>
</evidence>
<evidence type="ECO:0000256" key="1">
    <source>
        <dbReference type="SAM" id="MobiDB-lite"/>
    </source>
</evidence>
<reference evidence="3" key="1">
    <citation type="journal article" date="2014" name="Int. J. Syst. Evol. Microbiol.">
        <title>Complete genome sequence of Corynebacterium casei LMG S-19264T (=DSM 44701T), isolated from a smear-ripened cheese.</title>
        <authorList>
            <consortium name="US DOE Joint Genome Institute (JGI-PGF)"/>
            <person name="Walter F."/>
            <person name="Albersmeier A."/>
            <person name="Kalinowski J."/>
            <person name="Ruckert C."/>
        </authorList>
    </citation>
    <scope>NUCLEOTIDE SEQUENCE</scope>
    <source>
        <strain evidence="3">KCTC 32513</strain>
    </source>
</reference>
<keyword evidence="2" id="KW-0812">Transmembrane</keyword>
<name>A0A8J3CRE6_9PROT</name>
<comment type="caution">
    <text evidence="3">The sequence shown here is derived from an EMBL/GenBank/DDBJ whole genome shotgun (WGS) entry which is preliminary data.</text>
</comment>
<keyword evidence="2" id="KW-1133">Transmembrane helix</keyword>
<dbReference type="Proteomes" id="UP000634004">
    <property type="component" value="Unassembled WGS sequence"/>
</dbReference>
<dbReference type="EMBL" id="BMZH01000009">
    <property type="protein sequence ID" value="GHA98633.1"/>
    <property type="molecule type" value="Genomic_DNA"/>
</dbReference>
<keyword evidence="2" id="KW-0472">Membrane</keyword>
<proteinExistence type="predicted"/>